<dbReference type="GO" id="GO:0019354">
    <property type="term" value="P:siroheme biosynthetic process"/>
    <property type="evidence" value="ECO:0007669"/>
    <property type="project" value="UniProtKB-UniPathway"/>
</dbReference>
<keyword evidence="8" id="KW-1185">Reference proteome</keyword>
<evidence type="ECO:0000256" key="3">
    <source>
        <dbReference type="ARBA" id="ARBA00023002"/>
    </source>
</evidence>
<evidence type="ECO:0000313" key="8">
    <source>
        <dbReference type="Proteomes" id="UP000185744"/>
    </source>
</evidence>
<dbReference type="Gene3D" id="1.10.8.610">
    <property type="entry name" value="SirC, precorrin-2 dehydrogenase, C-terminal helical domain-like"/>
    <property type="match status" value="1"/>
</dbReference>
<comment type="catalytic activity">
    <reaction evidence="6">
        <text>precorrin-2 + NAD(+) = sirohydrochlorin + NADH + 2 H(+)</text>
        <dbReference type="Rhea" id="RHEA:15613"/>
        <dbReference type="ChEBI" id="CHEBI:15378"/>
        <dbReference type="ChEBI" id="CHEBI:57540"/>
        <dbReference type="ChEBI" id="CHEBI:57945"/>
        <dbReference type="ChEBI" id="CHEBI:58351"/>
        <dbReference type="ChEBI" id="CHEBI:58827"/>
        <dbReference type="EC" id="1.3.1.76"/>
    </reaction>
</comment>
<evidence type="ECO:0000313" key="7">
    <source>
        <dbReference type="EMBL" id="OKY77207.1"/>
    </source>
</evidence>
<reference evidence="7" key="1">
    <citation type="submission" date="2016-12" db="EMBL/GenBank/DDBJ databases">
        <title>Discovery of methanogenic haloarchaea.</title>
        <authorList>
            <person name="Sorokin D.Y."/>
            <person name="Makarova K.S."/>
            <person name="Abbas B."/>
            <person name="Ferrer M."/>
            <person name="Golyshin P.N."/>
        </authorList>
    </citation>
    <scope>NUCLEOTIDE SEQUENCE [LARGE SCALE GENOMIC DNA]</scope>
    <source>
        <strain evidence="7">HMET1</strain>
    </source>
</reference>
<dbReference type="GO" id="GO:0043115">
    <property type="term" value="F:precorrin-2 dehydrogenase activity"/>
    <property type="evidence" value="ECO:0007669"/>
    <property type="project" value="UniProtKB-EC"/>
</dbReference>
<sequence>MKPLITSLEDKKVVIFGGGKVGKRKARFFEEADVFVVGKEITDEISRQDVKLIEKEIKTKKDISDIIKDAFIAIPATSNSEINMLIAETARENDVLVNNVEGEEGDITLPSSISFNRFFLAISTLGRSPAFCKFMRKKFEKELGPEYDLMVKLQSEFREKLKEELSDQEKRKRMLWEILEDDEIWDLLKNNYYEKALNKCEKILGEKYG</sequence>
<dbReference type="Pfam" id="PF13241">
    <property type="entry name" value="NAD_binding_7"/>
    <property type="match status" value="1"/>
</dbReference>
<accession>A0A1Q6DSA9</accession>
<dbReference type="AlphaFoldDB" id="A0A1Q6DSA9"/>
<evidence type="ECO:0000256" key="4">
    <source>
        <dbReference type="ARBA" id="ARBA00023027"/>
    </source>
</evidence>
<dbReference type="SUPFAM" id="SSF51735">
    <property type="entry name" value="NAD(P)-binding Rossmann-fold domains"/>
    <property type="match status" value="1"/>
</dbReference>
<dbReference type="Proteomes" id="UP000185744">
    <property type="component" value="Unassembled WGS sequence"/>
</dbReference>
<dbReference type="InterPro" id="IPR006367">
    <property type="entry name" value="Sirohaem_synthase_N"/>
</dbReference>
<keyword evidence="5" id="KW-0627">Porphyrin biosynthesis</keyword>
<dbReference type="EMBL" id="MSDW01000002">
    <property type="protein sequence ID" value="OKY77207.1"/>
    <property type="molecule type" value="Genomic_DNA"/>
</dbReference>
<dbReference type="FunCoup" id="A0A1Q6DSA9">
    <property type="interactions" value="78"/>
</dbReference>
<name>A0A1Q6DSA9_METT1</name>
<evidence type="ECO:0000256" key="5">
    <source>
        <dbReference type="ARBA" id="ARBA00023244"/>
    </source>
</evidence>
<dbReference type="NCBIfam" id="TIGR01470">
    <property type="entry name" value="cysG_Nterm"/>
    <property type="match status" value="1"/>
</dbReference>
<keyword evidence="4" id="KW-0520">NAD</keyword>
<evidence type="ECO:0000256" key="2">
    <source>
        <dbReference type="ARBA" id="ARBA00012400"/>
    </source>
</evidence>
<protein>
    <recommendedName>
        <fullName evidence="2">precorrin-2 dehydrogenase</fullName>
        <ecNumber evidence="2">1.3.1.76</ecNumber>
    </recommendedName>
</protein>
<dbReference type="InterPro" id="IPR028161">
    <property type="entry name" value="Met8-like"/>
</dbReference>
<proteinExistence type="predicted"/>
<evidence type="ECO:0000256" key="6">
    <source>
        <dbReference type="ARBA" id="ARBA00047561"/>
    </source>
</evidence>
<keyword evidence="3" id="KW-0560">Oxidoreductase</keyword>
<dbReference type="PANTHER" id="PTHR35330:SF1">
    <property type="entry name" value="SIROHEME BIOSYNTHESIS PROTEIN MET8"/>
    <property type="match status" value="1"/>
</dbReference>
<evidence type="ECO:0000256" key="1">
    <source>
        <dbReference type="ARBA" id="ARBA00005010"/>
    </source>
</evidence>
<gene>
    <name evidence="7" type="ORF">BTN85_1855</name>
</gene>
<comment type="pathway">
    <text evidence="1">Porphyrin-containing compound metabolism; siroheme biosynthesis; sirohydrochlorin from precorrin-2: step 1/1.</text>
</comment>
<dbReference type="EC" id="1.3.1.76" evidence="2"/>
<dbReference type="InterPro" id="IPR036291">
    <property type="entry name" value="NAD(P)-bd_dom_sf"/>
</dbReference>
<comment type="caution">
    <text evidence="7">The sequence shown here is derived from an EMBL/GenBank/DDBJ whole genome shotgun (WGS) entry which is preliminary data.</text>
</comment>
<dbReference type="InParanoid" id="A0A1Q6DSA9"/>
<organism evidence="7 8">
    <name type="scientific">Methanohalarchaeum thermophilum</name>
    <dbReference type="NCBI Taxonomy" id="1903181"/>
    <lineage>
        <taxon>Archaea</taxon>
        <taxon>Methanobacteriati</taxon>
        <taxon>Methanobacteriota</taxon>
        <taxon>Methanonatronarchaeia</taxon>
        <taxon>Methanonatronarchaeales</taxon>
        <taxon>Methanonatronarchaeaceae</taxon>
        <taxon>Candidatus Methanohalarchaeum</taxon>
    </lineage>
</organism>
<dbReference type="UniPathway" id="UPA00262">
    <property type="reaction ID" value="UER00222"/>
</dbReference>
<dbReference type="STRING" id="1903181.BTN85_1855"/>
<dbReference type="PANTHER" id="PTHR35330">
    <property type="entry name" value="SIROHEME BIOSYNTHESIS PROTEIN MET8"/>
    <property type="match status" value="1"/>
</dbReference>
<dbReference type="GO" id="GO:0004325">
    <property type="term" value="F:ferrochelatase activity"/>
    <property type="evidence" value="ECO:0007669"/>
    <property type="project" value="InterPro"/>
</dbReference>
<dbReference type="SUPFAM" id="SSF75615">
    <property type="entry name" value="Siroheme synthase middle domains-like"/>
    <property type="match status" value="1"/>
</dbReference>
<dbReference type="InterPro" id="IPR042518">
    <property type="entry name" value="SirC_C"/>
</dbReference>
<dbReference type="Gene3D" id="3.40.50.720">
    <property type="entry name" value="NAD(P)-binding Rossmann-like Domain"/>
    <property type="match status" value="1"/>
</dbReference>